<feature type="domain" description="Aminoacyl-transfer RNA synthetases class-II family profile" evidence="13">
    <location>
        <begin position="38"/>
        <end position="462"/>
    </location>
</feature>
<evidence type="ECO:0000256" key="4">
    <source>
        <dbReference type="ARBA" id="ARBA00022598"/>
    </source>
</evidence>
<comment type="similarity">
    <text evidence="11 12">Belongs to the class-II aminoacyl-tRNA synthetase family. ProS type 1 subfamily.</text>
</comment>
<dbReference type="GO" id="GO:0005524">
    <property type="term" value="F:ATP binding"/>
    <property type="evidence" value="ECO:0007669"/>
    <property type="project" value="UniProtKB-UniRule"/>
</dbReference>
<evidence type="ECO:0000256" key="7">
    <source>
        <dbReference type="ARBA" id="ARBA00022917"/>
    </source>
</evidence>
<keyword evidence="6 12" id="KW-0067">ATP-binding</keyword>
<dbReference type="InterPro" id="IPR044140">
    <property type="entry name" value="ProRS_anticodon_short"/>
</dbReference>
<dbReference type="SUPFAM" id="SSF52954">
    <property type="entry name" value="Class II aaRS ABD-related"/>
    <property type="match status" value="1"/>
</dbReference>
<dbReference type="SUPFAM" id="SSF55826">
    <property type="entry name" value="YbaK/ProRS associated domain"/>
    <property type="match status" value="1"/>
</dbReference>
<evidence type="ECO:0000256" key="10">
    <source>
        <dbReference type="ARBA" id="ARBA00053664"/>
    </source>
</evidence>
<dbReference type="Pfam" id="PF04073">
    <property type="entry name" value="tRNA_edit"/>
    <property type="match status" value="1"/>
</dbReference>
<keyword evidence="8 12" id="KW-0030">Aminoacyl-tRNA synthetase</keyword>
<dbReference type="PANTHER" id="PTHR42753:SF2">
    <property type="entry name" value="PROLINE--TRNA LIGASE"/>
    <property type="match status" value="1"/>
</dbReference>
<keyword evidence="7 12" id="KW-0648">Protein biosynthesis</keyword>
<evidence type="ECO:0000256" key="2">
    <source>
        <dbReference type="ARBA" id="ARBA00011738"/>
    </source>
</evidence>
<dbReference type="InterPro" id="IPR036754">
    <property type="entry name" value="YbaK/aa-tRNA-synt-asso_dom_sf"/>
</dbReference>
<comment type="function">
    <text evidence="10 12">Catalyzes the attachment of proline to tRNA(Pro) in a two-step reaction: proline is first activated by ATP to form Pro-AMP and then transferred to the acceptor end of tRNA(Pro). As ProRS can inadvertently accommodate and process non-cognate amino acids such as alanine and cysteine, to avoid such errors it has two additional distinct editing activities against alanine. One activity is designated as 'pretransfer' editing and involves the tRNA(Pro)-independent hydrolysis of activated Ala-AMP. The other activity is designated 'posttransfer' editing and involves deacylation of mischarged Ala-tRNA(Pro). The misacylated Cys-tRNA(Pro) is not edited by ProRS.</text>
</comment>
<protein>
    <recommendedName>
        <fullName evidence="12">Proline--tRNA ligase</fullName>
        <ecNumber evidence="12">6.1.1.15</ecNumber>
    </recommendedName>
    <alternativeName>
        <fullName evidence="12">Prolyl-tRNA synthetase</fullName>
        <shortName evidence="12">ProRS</shortName>
    </alternativeName>
</protein>
<dbReference type="NCBIfam" id="TIGR00409">
    <property type="entry name" value="proS_fam_II"/>
    <property type="match status" value="1"/>
</dbReference>
<keyword evidence="5 12" id="KW-0547">Nucleotide-binding</keyword>
<evidence type="ECO:0000256" key="11">
    <source>
        <dbReference type="ARBA" id="ARBA00060755"/>
    </source>
</evidence>
<comment type="domain">
    <text evidence="12">Consists of three domains: the N-terminal catalytic domain, the editing domain and the C-terminal anticodon-binding domain.</text>
</comment>
<dbReference type="HAMAP" id="MF_01569">
    <property type="entry name" value="Pro_tRNA_synth_type1"/>
    <property type="match status" value="1"/>
</dbReference>
<dbReference type="EC" id="6.1.1.15" evidence="12"/>
<dbReference type="PROSITE" id="PS50862">
    <property type="entry name" value="AA_TRNA_LIGASE_II"/>
    <property type="match status" value="1"/>
</dbReference>
<dbReference type="InterPro" id="IPR050062">
    <property type="entry name" value="Pro-tRNA_synthetase"/>
</dbReference>
<evidence type="ECO:0000256" key="6">
    <source>
        <dbReference type="ARBA" id="ARBA00022840"/>
    </source>
</evidence>
<dbReference type="InterPro" id="IPR033730">
    <property type="entry name" value="ProRS_core_prok"/>
</dbReference>
<evidence type="ECO:0000256" key="8">
    <source>
        <dbReference type="ARBA" id="ARBA00023146"/>
    </source>
</evidence>
<dbReference type="SUPFAM" id="SSF55681">
    <property type="entry name" value="Class II aaRS and biotin synthetases"/>
    <property type="match status" value="1"/>
</dbReference>
<dbReference type="CDD" id="cd00779">
    <property type="entry name" value="ProRS_core_prok"/>
    <property type="match status" value="1"/>
</dbReference>
<dbReference type="FunFam" id="3.30.930.10:FF:000066">
    <property type="entry name" value="Proline--tRNA ligase"/>
    <property type="match status" value="1"/>
</dbReference>
<dbReference type="PIRSF" id="PIRSF001535">
    <property type="entry name" value="ProRS_1"/>
    <property type="match status" value="1"/>
</dbReference>
<dbReference type="InterPro" id="IPR045864">
    <property type="entry name" value="aa-tRNA-synth_II/BPL/LPL"/>
</dbReference>
<evidence type="ECO:0000256" key="9">
    <source>
        <dbReference type="ARBA" id="ARBA00047671"/>
    </source>
</evidence>
<dbReference type="GO" id="GO:0002161">
    <property type="term" value="F:aminoacyl-tRNA deacylase activity"/>
    <property type="evidence" value="ECO:0007669"/>
    <property type="project" value="InterPro"/>
</dbReference>
<evidence type="ECO:0000256" key="5">
    <source>
        <dbReference type="ARBA" id="ARBA00022741"/>
    </source>
</evidence>
<comment type="catalytic activity">
    <reaction evidence="9 12">
        <text>tRNA(Pro) + L-proline + ATP = L-prolyl-tRNA(Pro) + AMP + diphosphate</text>
        <dbReference type="Rhea" id="RHEA:14305"/>
        <dbReference type="Rhea" id="RHEA-COMP:9700"/>
        <dbReference type="Rhea" id="RHEA-COMP:9702"/>
        <dbReference type="ChEBI" id="CHEBI:30616"/>
        <dbReference type="ChEBI" id="CHEBI:33019"/>
        <dbReference type="ChEBI" id="CHEBI:60039"/>
        <dbReference type="ChEBI" id="CHEBI:78442"/>
        <dbReference type="ChEBI" id="CHEBI:78532"/>
        <dbReference type="ChEBI" id="CHEBI:456215"/>
        <dbReference type="EC" id="6.1.1.15"/>
    </reaction>
</comment>
<comment type="caution">
    <text evidence="14">The sequence shown here is derived from an EMBL/GenBank/DDBJ whole genome shotgun (WGS) entry which is preliminary data.</text>
</comment>
<dbReference type="CDD" id="cd04334">
    <property type="entry name" value="ProRS-INS"/>
    <property type="match status" value="1"/>
</dbReference>
<evidence type="ECO:0000259" key="13">
    <source>
        <dbReference type="PROSITE" id="PS50862"/>
    </source>
</evidence>
<dbReference type="NCBIfam" id="NF006625">
    <property type="entry name" value="PRK09194.1"/>
    <property type="match status" value="1"/>
</dbReference>
<dbReference type="Proteomes" id="UP000886289">
    <property type="component" value="Unassembled WGS sequence"/>
</dbReference>
<dbReference type="GO" id="GO:0006433">
    <property type="term" value="P:prolyl-tRNA aminoacylation"/>
    <property type="evidence" value="ECO:0007669"/>
    <property type="project" value="UniProtKB-UniRule"/>
</dbReference>
<reference evidence="14" key="1">
    <citation type="journal article" date="2020" name="mSystems">
        <title>Genome- and Community-Level Interaction Insights into Carbon Utilization and Element Cycling Functions of Hydrothermarchaeota in Hydrothermal Sediment.</title>
        <authorList>
            <person name="Zhou Z."/>
            <person name="Liu Y."/>
            <person name="Xu W."/>
            <person name="Pan J."/>
            <person name="Luo Z.H."/>
            <person name="Li M."/>
        </authorList>
    </citation>
    <scope>NUCLEOTIDE SEQUENCE [LARGE SCALE GENOMIC DNA]</scope>
    <source>
        <strain evidence="14">HyVt-233</strain>
    </source>
</reference>
<comment type="subcellular location">
    <subcellularLocation>
        <location evidence="1 12">Cytoplasm</location>
    </subcellularLocation>
</comment>
<organism evidence="14">
    <name type="scientific">Desulfofervidus auxilii</name>
    <dbReference type="NCBI Taxonomy" id="1621989"/>
    <lineage>
        <taxon>Bacteria</taxon>
        <taxon>Pseudomonadati</taxon>
        <taxon>Thermodesulfobacteriota</taxon>
        <taxon>Candidatus Desulfofervidia</taxon>
        <taxon>Candidatus Desulfofervidales</taxon>
        <taxon>Candidatus Desulfofervidaceae</taxon>
        <taxon>Candidatus Desulfofervidus</taxon>
    </lineage>
</organism>
<dbReference type="GO" id="GO:0004827">
    <property type="term" value="F:proline-tRNA ligase activity"/>
    <property type="evidence" value="ECO:0007669"/>
    <property type="project" value="UniProtKB-UniRule"/>
</dbReference>
<evidence type="ECO:0000256" key="3">
    <source>
        <dbReference type="ARBA" id="ARBA00022490"/>
    </source>
</evidence>
<comment type="subunit">
    <text evidence="2 12">Homodimer.</text>
</comment>
<dbReference type="InterPro" id="IPR007214">
    <property type="entry name" value="YbaK/aa-tRNA-synth-assoc-dom"/>
</dbReference>
<dbReference type="InterPro" id="IPR004154">
    <property type="entry name" value="Anticodon-bd"/>
</dbReference>
<gene>
    <name evidence="12" type="primary">proS</name>
    <name evidence="14" type="ORF">ENG63_01085</name>
</gene>
<dbReference type="Gene3D" id="3.30.930.10">
    <property type="entry name" value="Bira Bifunctional Protein, Domain 2"/>
    <property type="match status" value="2"/>
</dbReference>
<dbReference type="AlphaFoldDB" id="A0A7C0U218"/>
<dbReference type="PANTHER" id="PTHR42753">
    <property type="entry name" value="MITOCHONDRIAL RIBOSOME PROTEIN L39/PROLYL-TRNA LIGASE FAMILY MEMBER"/>
    <property type="match status" value="1"/>
</dbReference>
<dbReference type="CDD" id="cd00861">
    <property type="entry name" value="ProRS_anticodon_short"/>
    <property type="match status" value="1"/>
</dbReference>
<keyword evidence="4 12" id="KW-0436">Ligase</keyword>
<dbReference type="InterPro" id="IPR006195">
    <property type="entry name" value="aa-tRNA-synth_II"/>
</dbReference>
<evidence type="ECO:0000313" key="14">
    <source>
        <dbReference type="EMBL" id="HDD43445.1"/>
    </source>
</evidence>
<accession>A0A7C0U218</accession>
<dbReference type="FunFam" id="3.30.930.10:FF:000065">
    <property type="entry name" value="Proline--tRNA ligase"/>
    <property type="match status" value="1"/>
</dbReference>
<dbReference type="EMBL" id="DRBS01000043">
    <property type="protein sequence ID" value="HDD43445.1"/>
    <property type="molecule type" value="Genomic_DNA"/>
</dbReference>
<dbReference type="GO" id="GO:0005829">
    <property type="term" value="C:cytosol"/>
    <property type="evidence" value="ECO:0007669"/>
    <property type="project" value="TreeGrafter"/>
</dbReference>
<evidence type="ECO:0000256" key="12">
    <source>
        <dbReference type="HAMAP-Rule" id="MF_01569"/>
    </source>
</evidence>
<dbReference type="InterPro" id="IPR002316">
    <property type="entry name" value="Pro-tRNA-ligase_IIa"/>
</dbReference>
<dbReference type="InterPro" id="IPR004500">
    <property type="entry name" value="Pro-tRNA-synth_IIa_bac-type"/>
</dbReference>
<dbReference type="InterPro" id="IPR036621">
    <property type="entry name" value="Anticodon-bd_dom_sf"/>
</dbReference>
<dbReference type="PRINTS" id="PR01046">
    <property type="entry name" value="TRNASYNTHPRO"/>
</dbReference>
<proteinExistence type="inferred from homology"/>
<dbReference type="Gene3D" id="3.40.50.800">
    <property type="entry name" value="Anticodon-binding domain"/>
    <property type="match status" value="1"/>
</dbReference>
<sequence>MRYSEIFLPTLKESPSEAEIASHRLMLRAGMIRKLTSGIYSYLPFGLRAIRKIENIVREEMNRIGAQELLLPLVQPAELWQETGRWERYGKELLRFKDRHNRNFCLGPTHEEVITDLVRHEVRSYRDLPLNLYQIQIKFRDEIRPRFGIIRGREFIMKDGYSFDVDDASAEKTYWQMYETYNRIFSRCGLVFRAVEAETGAIGGSFSHEYMVLADVGEDAIVFCKKCKFAANVEKAEVVINDTLSSETPKPKEEVFTPGKHTVEEVTSFLGVPPKKLVKTIIYLADNKPIAVLVRGDHEVNEIKLSHLIGCNELTLAPPEIIKELTGAEVGFAGPIGLNIPILADQSIKGMVNFVTGANKTDYHFINVNLDDFPITQFADLRFITPSDKCPRCGGELEFKRGIEVGHIFKLGTKYSEALRATYLDAKGKERYIVMGCYGIGIGRTLAAAIEQNHDKDGIIFPLPLAPFQIYLLPVDVKKTEIREIAEELYKRLSVFWEVIYDDREERAGVKFKDADLIGIPLRITIGQALKKGKVEIRIRKTKETIFTSLSEIEAKIEELIKSL</sequence>
<name>A0A7C0U218_DESA2</name>
<evidence type="ECO:0000256" key="1">
    <source>
        <dbReference type="ARBA" id="ARBA00004496"/>
    </source>
</evidence>
<dbReference type="InterPro" id="IPR002314">
    <property type="entry name" value="aa-tRNA-synt_IIb"/>
</dbReference>
<keyword evidence="3 12" id="KW-0963">Cytoplasm</keyword>
<dbReference type="Pfam" id="PF03129">
    <property type="entry name" value="HGTP_anticodon"/>
    <property type="match status" value="1"/>
</dbReference>
<dbReference type="Pfam" id="PF00587">
    <property type="entry name" value="tRNA-synt_2b"/>
    <property type="match status" value="1"/>
</dbReference>
<dbReference type="InterPro" id="IPR023717">
    <property type="entry name" value="Pro-tRNA-Synthase_IIa_type1"/>
</dbReference>